<dbReference type="CDD" id="cd02440">
    <property type="entry name" value="AdoMet_MTases"/>
    <property type="match status" value="1"/>
</dbReference>
<dbReference type="Pfam" id="PF13489">
    <property type="entry name" value="Methyltransf_23"/>
    <property type="match status" value="1"/>
</dbReference>
<dbReference type="Proteomes" id="UP000177418">
    <property type="component" value="Unassembled WGS sequence"/>
</dbReference>
<keyword evidence="1" id="KW-0812">Transmembrane</keyword>
<dbReference type="SUPFAM" id="SSF53335">
    <property type="entry name" value="S-adenosyl-L-methionine-dependent methyltransferases"/>
    <property type="match status" value="1"/>
</dbReference>
<dbReference type="PANTHER" id="PTHR43861">
    <property type="entry name" value="TRANS-ACONITATE 2-METHYLTRANSFERASE-RELATED"/>
    <property type="match status" value="1"/>
</dbReference>
<feature type="transmembrane region" description="Helical" evidence="1">
    <location>
        <begin position="20"/>
        <end position="42"/>
    </location>
</feature>
<keyword evidence="1" id="KW-1133">Transmembrane helix</keyword>
<sequence length="210" mass="24313">MKKLISDIKTLYKYYYPTSLSLKIYIFLRLLVANFNVLISYLPDSGKVLDLGCGFGLLSNLIAEKKKQMLVYGVDIDVKRINLAKSSIKQRKNINFKVSDLNKIQNFGNSRCIIMFDLLHHLPRNTQKNLIKTASINLEAKGILLIKEIDKKPGWKYYVNYIHDKLANGGELFFRSGEQWMKLMENEGFIVQFRTYGVIYPHILLIGVKK</sequence>
<evidence type="ECO:0000313" key="3">
    <source>
        <dbReference type="Proteomes" id="UP000177418"/>
    </source>
</evidence>
<evidence type="ECO:0000256" key="1">
    <source>
        <dbReference type="SAM" id="Phobius"/>
    </source>
</evidence>
<evidence type="ECO:0008006" key="4">
    <source>
        <dbReference type="Google" id="ProtNLM"/>
    </source>
</evidence>
<dbReference type="InterPro" id="IPR029063">
    <property type="entry name" value="SAM-dependent_MTases_sf"/>
</dbReference>
<evidence type="ECO:0000313" key="2">
    <source>
        <dbReference type="EMBL" id="OGK54960.1"/>
    </source>
</evidence>
<gene>
    <name evidence="2" type="ORF">A3H78_00605</name>
</gene>
<dbReference type="Gene3D" id="3.40.50.150">
    <property type="entry name" value="Vaccinia Virus protein VP39"/>
    <property type="match status" value="1"/>
</dbReference>
<dbReference type="AlphaFoldDB" id="A0A1F7JH75"/>
<keyword evidence="1" id="KW-0472">Membrane</keyword>
<protein>
    <recommendedName>
        <fullName evidence="4">Methyltransferase domain-containing protein</fullName>
    </recommendedName>
</protein>
<organism evidence="2 3">
    <name type="scientific">Candidatus Roizmanbacteria bacterium RIFCSPLOWO2_02_FULL_36_11</name>
    <dbReference type="NCBI Taxonomy" id="1802071"/>
    <lineage>
        <taxon>Bacteria</taxon>
        <taxon>Candidatus Roizmaniibacteriota</taxon>
    </lineage>
</organism>
<reference evidence="2 3" key="1">
    <citation type="journal article" date="2016" name="Nat. Commun.">
        <title>Thousands of microbial genomes shed light on interconnected biogeochemical processes in an aquifer system.</title>
        <authorList>
            <person name="Anantharaman K."/>
            <person name="Brown C.T."/>
            <person name="Hug L.A."/>
            <person name="Sharon I."/>
            <person name="Castelle C.J."/>
            <person name="Probst A.J."/>
            <person name="Thomas B.C."/>
            <person name="Singh A."/>
            <person name="Wilkins M.J."/>
            <person name="Karaoz U."/>
            <person name="Brodie E.L."/>
            <person name="Williams K.H."/>
            <person name="Hubbard S.S."/>
            <person name="Banfield J.F."/>
        </authorList>
    </citation>
    <scope>NUCLEOTIDE SEQUENCE [LARGE SCALE GENOMIC DNA]</scope>
</reference>
<name>A0A1F7JH75_9BACT</name>
<comment type="caution">
    <text evidence="2">The sequence shown here is derived from an EMBL/GenBank/DDBJ whole genome shotgun (WGS) entry which is preliminary data.</text>
</comment>
<proteinExistence type="predicted"/>
<accession>A0A1F7JH75</accession>
<dbReference type="EMBL" id="MGAV01000012">
    <property type="protein sequence ID" value="OGK54960.1"/>
    <property type="molecule type" value="Genomic_DNA"/>
</dbReference>